<dbReference type="InterPro" id="IPR001242">
    <property type="entry name" value="Condensation_dom"/>
</dbReference>
<dbReference type="InterPro" id="IPR029058">
    <property type="entry name" value="AB_hydrolase_fold"/>
</dbReference>
<keyword evidence="2" id="KW-0596">Phosphopantetheine</keyword>
<dbReference type="EMBL" id="JAEVHM010000003">
    <property type="protein sequence ID" value="MBM0230762.1"/>
    <property type="molecule type" value="Genomic_DNA"/>
</dbReference>
<dbReference type="Pfam" id="PF00501">
    <property type="entry name" value="AMP-binding"/>
    <property type="match status" value="1"/>
</dbReference>
<dbReference type="SUPFAM" id="SSF56801">
    <property type="entry name" value="Acetyl-CoA synthetase-like"/>
    <property type="match status" value="1"/>
</dbReference>
<evidence type="ECO:0000256" key="4">
    <source>
        <dbReference type="SAM" id="MobiDB-lite"/>
    </source>
</evidence>
<dbReference type="SMART" id="SM00823">
    <property type="entry name" value="PKS_PP"/>
    <property type="match status" value="2"/>
</dbReference>
<evidence type="ECO:0000256" key="3">
    <source>
        <dbReference type="ARBA" id="ARBA00022553"/>
    </source>
</evidence>
<gene>
    <name evidence="6" type="ORF">JNW91_02030</name>
</gene>
<dbReference type="SUPFAM" id="SSF47336">
    <property type="entry name" value="ACP-like"/>
    <property type="match status" value="2"/>
</dbReference>
<dbReference type="Gene3D" id="3.30.559.30">
    <property type="entry name" value="Nonribosomal peptide synthetase, condensation domain"/>
    <property type="match status" value="2"/>
</dbReference>
<dbReference type="Gene3D" id="3.40.50.1820">
    <property type="entry name" value="alpha/beta hydrolase"/>
    <property type="match status" value="1"/>
</dbReference>
<dbReference type="InterPro" id="IPR042099">
    <property type="entry name" value="ANL_N_sf"/>
</dbReference>
<dbReference type="Gene3D" id="3.30.300.30">
    <property type="match status" value="1"/>
</dbReference>
<dbReference type="InterPro" id="IPR020806">
    <property type="entry name" value="PKS_PP-bd"/>
</dbReference>
<dbReference type="InterPro" id="IPR036736">
    <property type="entry name" value="ACP-like_sf"/>
</dbReference>
<keyword evidence="7" id="KW-1185">Reference proteome</keyword>
<dbReference type="PROSITE" id="PS50075">
    <property type="entry name" value="CARRIER"/>
    <property type="match status" value="2"/>
</dbReference>
<comment type="cofactor">
    <cofactor evidence="1">
        <name>pantetheine 4'-phosphate</name>
        <dbReference type="ChEBI" id="CHEBI:47942"/>
    </cofactor>
</comment>
<feature type="region of interest" description="Disordered" evidence="4">
    <location>
        <begin position="505"/>
        <end position="537"/>
    </location>
</feature>
<evidence type="ECO:0000256" key="2">
    <source>
        <dbReference type="ARBA" id="ARBA00022450"/>
    </source>
</evidence>
<dbReference type="InterPro" id="IPR023213">
    <property type="entry name" value="CAT-like_dom_sf"/>
</dbReference>
<comment type="caution">
    <text evidence="6">The sequence shown here is derived from an EMBL/GenBank/DDBJ whole genome shotgun (WGS) entry which is preliminary data.</text>
</comment>
<dbReference type="Gene3D" id="1.10.1200.10">
    <property type="entry name" value="ACP-like"/>
    <property type="match status" value="1"/>
</dbReference>
<evidence type="ECO:0000259" key="5">
    <source>
        <dbReference type="PROSITE" id="PS50075"/>
    </source>
</evidence>
<dbReference type="InterPro" id="IPR006162">
    <property type="entry name" value="Ppantetheine_attach_site"/>
</dbReference>
<dbReference type="InterPro" id="IPR045851">
    <property type="entry name" value="AMP-bd_C_sf"/>
</dbReference>
<dbReference type="InterPro" id="IPR010071">
    <property type="entry name" value="AA_adenyl_dom"/>
</dbReference>
<evidence type="ECO:0000313" key="7">
    <source>
        <dbReference type="Proteomes" id="UP000601027"/>
    </source>
</evidence>
<keyword evidence="3" id="KW-0597">Phosphoprotein</keyword>
<dbReference type="PROSITE" id="PS00455">
    <property type="entry name" value="AMP_BINDING"/>
    <property type="match status" value="1"/>
</dbReference>
<dbReference type="InterPro" id="IPR025110">
    <property type="entry name" value="AMP-bd_C"/>
</dbReference>
<dbReference type="Gene3D" id="3.30.559.10">
    <property type="entry name" value="Chloramphenicol acetyltransferase-like domain"/>
    <property type="match status" value="2"/>
</dbReference>
<accession>A0ABS1XNB2</accession>
<feature type="domain" description="Carrier" evidence="5">
    <location>
        <begin position="1620"/>
        <end position="1695"/>
    </location>
</feature>
<dbReference type="Gene3D" id="3.40.50.12780">
    <property type="entry name" value="N-terminal domain of ligase-like"/>
    <property type="match status" value="1"/>
</dbReference>
<dbReference type="PANTHER" id="PTHR45527:SF1">
    <property type="entry name" value="FATTY ACID SYNTHASE"/>
    <property type="match status" value="1"/>
</dbReference>
<dbReference type="CDD" id="cd12117">
    <property type="entry name" value="A_NRPS_Srf_like"/>
    <property type="match status" value="1"/>
</dbReference>
<dbReference type="Proteomes" id="UP000601027">
    <property type="component" value="Unassembled WGS sequence"/>
</dbReference>
<dbReference type="Pfam" id="PF00550">
    <property type="entry name" value="PP-binding"/>
    <property type="match status" value="2"/>
</dbReference>
<evidence type="ECO:0000313" key="6">
    <source>
        <dbReference type="EMBL" id="MBM0230762.1"/>
    </source>
</evidence>
<dbReference type="SUPFAM" id="SSF52777">
    <property type="entry name" value="CoA-dependent acyltransferases"/>
    <property type="match status" value="4"/>
</dbReference>
<dbReference type="Pfam" id="PF00668">
    <property type="entry name" value="Condensation"/>
    <property type="match status" value="2"/>
</dbReference>
<proteinExistence type="predicted"/>
<feature type="domain" description="Carrier" evidence="5">
    <location>
        <begin position="569"/>
        <end position="644"/>
    </location>
</feature>
<dbReference type="PROSITE" id="PS00012">
    <property type="entry name" value="PHOSPHOPANTETHEINE"/>
    <property type="match status" value="1"/>
</dbReference>
<reference evidence="6 7" key="1">
    <citation type="submission" date="2021-01" db="EMBL/GenBank/DDBJ databases">
        <title>Draft genome sequence of Micromonospora sp. strain STR1_7.</title>
        <authorList>
            <person name="Karlyshev A."/>
            <person name="Jawad R."/>
        </authorList>
    </citation>
    <scope>NUCLEOTIDE SEQUENCE [LARGE SCALE GENOMIC DNA]</scope>
    <source>
        <strain evidence="6 7">STR1-7</strain>
    </source>
</reference>
<protein>
    <submittedName>
        <fullName evidence="6">Amino acid adenylation domain-containing protein</fullName>
    </submittedName>
</protein>
<feature type="region of interest" description="Disordered" evidence="4">
    <location>
        <begin position="644"/>
        <end position="665"/>
    </location>
</feature>
<dbReference type="PANTHER" id="PTHR45527">
    <property type="entry name" value="NONRIBOSOMAL PEPTIDE SYNTHETASE"/>
    <property type="match status" value="1"/>
</dbReference>
<dbReference type="Pfam" id="PF13193">
    <property type="entry name" value="AMP-binding_C"/>
    <property type="match status" value="1"/>
</dbReference>
<dbReference type="CDD" id="cd19540">
    <property type="entry name" value="LCL_NRPS-like"/>
    <property type="match status" value="2"/>
</dbReference>
<dbReference type="InterPro" id="IPR009081">
    <property type="entry name" value="PP-bd_ACP"/>
</dbReference>
<dbReference type="InterPro" id="IPR000873">
    <property type="entry name" value="AMP-dep_synth/lig_dom"/>
</dbReference>
<dbReference type="InterPro" id="IPR020845">
    <property type="entry name" value="AMP-binding_CS"/>
</dbReference>
<dbReference type="NCBIfam" id="TIGR01733">
    <property type="entry name" value="AA-adenyl-dom"/>
    <property type="match status" value="1"/>
</dbReference>
<sequence>MIPVSFGQHRLWLLDRFERTGWTYNIVVRASISGPLDVTALDAAIADLVTRHEVLRTSFPDVDGTPVQQIAPPPGDGGLLEVVGVRGEDLPAALDASARHVFDLTREAPVRAGLFRTAAEEFVLHLVFHHIVVDGWSVRPLMRDLAHAYAARVTGAAPVLDPLPVQFADFAIWQREVLGEIDDPRSLLSEQLDFWRTALKGLPDEIALPVDRDRPVKATHRGGAVPVGTDGDLHRRLREIAQDNGASLFMVLHAALAALLHRLGAGDDIPIGTGTAGRRDEALTDLVGFFVNTVPLRADVSGDPSWRQLVARVRSFDLDAFDHQDAPFEAIVQAVKPQRRPGRHPLFQCILELQDHETGPVGFPGLDVRLHTAESIERHSAKFDLYLDLSETFDRDGAPAGIHGHLNYAADLWNDDSANLLARRFVLVLNALAADPDAPVSRADILVPGERALLTSTPVTPPGTHTVDTDALADLLATSPTLTGLHLTGELPDAETLATLHRDHPHLRPTHRTDLPVLDHTGKPAPLGVTGTLRTGHRARRRPDGHLELPPPVADHTQELPAVIAATATPRTPRQEIIRGIFVDVLGREDVNLHDDFFDLGGQSLLAVQVATRIRSHLGVDLDLATVFRAPSVAKLDAHLQQLAPTRAAPRRTESRPSPLPVSPAQQSLWTIDQIQGPSTSYNILNALRLRGEVDATALEHALNDVLARHEVLRTVFRAEDGEPHQHILRPDESRIDLQRADCAPETLPESLTASGAHVFDLAEGPLVRAHLFTLAPDEHVLLLVVHHTLCDGWSVGPLLSDLSTAYRARLVGAAPAWPDLPLQYADYTLWQRDLLGGEADPDSLVARQLAYWKKTLDGLPDEIPLPVDRARPETPTLSGASVPVRIDAALHRGLVALARRHGVTPFMVLHAGLAALLSRLGAGTDVPIGTVVAGRTHREFDDLVGFFVNTLVLRTDLAGNPSFGELLGRVRETDIAAFEHQDVPFERVVVQQNPVRSAVRHPLFQTMLVLQDIGQARLDLPGVRADPAPLTTTTAKFDLTLFLQEAADGVEGYFEYATDLFDHDTVEALAERLLRVFEAMVDDPDARLSSVDLLTAGERQRLTRWSGTSAAIPADRRLHRLFEEQAGIRPDALALVRGAERRTYREVNTRANQLAHHLTERGVRRGALVGVHLERGPAMVVALLAVLKAGAGYTLLDPEFPADRVTSVIAENGISLVVTSAALRPRLTTATTCCLDEEAAAIALRPTSDPDVGGDPGDVACVMFTSGSTGRPKGIASSHLALVGTYFGQGYCAFGPDEIFLQCSPVSWDAFALELFGALLHGGACVLQPGQNPEPTEIEQLVTGHGVTMLQLSASLFNYLVDEHPAAFSGVRYAMTGGEPASVVHVAKALRDHPGMCVVNGYGPAESMGFTTCHVVTSSDLVLPTVPIGRPIANKRAYVLGPALELLPPGVVGELYVAGVGLAQGYVGRPGLTAERFVADPYGGSGSRMYRTGDLARWRADGVLEYIGRADDQVKIRGFRVEPAEVEAAVARDKSVAQVAVLAREDRPGDRRLVAYVVSAPGETFDAARLRRAVADALPEHLVPSAFVSLPALPITANGKLDRRALPAPVVVAGNGGRAPATEQERVLCEIVARLLDIPGVGPDDDFFELGGHSLHAARLVARIRSRLGARLSVADVFASPTVAGLAERLGRAPRSGTAPVLRRNLRAATG</sequence>
<dbReference type="RefSeq" id="WP_203173243.1">
    <property type="nucleotide sequence ID" value="NZ_JAEVHM010000003.1"/>
</dbReference>
<evidence type="ECO:0000256" key="1">
    <source>
        <dbReference type="ARBA" id="ARBA00001957"/>
    </source>
</evidence>
<organism evidence="6 7">
    <name type="scientific">Micromonospora parastrephiae</name>
    <dbReference type="NCBI Taxonomy" id="2806101"/>
    <lineage>
        <taxon>Bacteria</taxon>
        <taxon>Bacillati</taxon>
        <taxon>Actinomycetota</taxon>
        <taxon>Actinomycetes</taxon>
        <taxon>Micromonosporales</taxon>
        <taxon>Micromonosporaceae</taxon>
        <taxon>Micromonospora</taxon>
    </lineage>
</organism>
<name>A0ABS1XNB2_9ACTN</name>